<sequence>MYIPKLLIVLGSPNTPNGQLGQIALDRVNYCFHLFEQEPKPILCTGGFGNHFNLSPWPHAELLKNKLLQLGVNDDYFLPLALSANTVEDATKSLAILQNYAVATLQIITSNYHLERVKLIFDIILSSWDREYFGVEHVADLPELASLMAHEQKAIAQIKNNGLYY</sequence>
<keyword evidence="3" id="KW-1185">Reference proteome</keyword>
<dbReference type="Proteomes" id="UP000289455">
    <property type="component" value="Unassembled WGS sequence"/>
</dbReference>
<protein>
    <submittedName>
        <fullName evidence="2">YdcF family protein</fullName>
    </submittedName>
</protein>
<dbReference type="InterPro" id="IPR003848">
    <property type="entry name" value="DUF218"/>
</dbReference>
<evidence type="ECO:0000259" key="1">
    <source>
        <dbReference type="Pfam" id="PF02698"/>
    </source>
</evidence>
<dbReference type="InterPro" id="IPR051599">
    <property type="entry name" value="Cell_Envelope_Assoc"/>
</dbReference>
<dbReference type="Gene3D" id="3.40.50.620">
    <property type="entry name" value="HUPs"/>
    <property type="match status" value="1"/>
</dbReference>
<dbReference type="PANTHER" id="PTHR30336">
    <property type="entry name" value="INNER MEMBRANE PROTEIN, PROBABLE PERMEASE"/>
    <property type="match status" value="1"/>
</dbReference>
<dbReference type="GO" id="GO:0005886">
    <property type="term" value="C:plasma membrane"/>
    <property type="evidence" value="ECO:0007669"/>
    <property type="project" value="TreeGrafter"/>
</dbReference>
<accession>A0A4V1M5P7</accession>
<dbReference type="InterPro" id="IPR014729">
    <property type="entry name" value="Rossmann-like_a/b/a_fold"/>
</dbReference>
<organism evidence="2 3">
    <name type="scientific">Aquirufa rosea</name>
    <dbReference type="NCBI Taxonomy" id="2509241"/>
    <lineage>
        <taxon>Bacteria</taxon>
        <taxon>Pseudomonadati</taxon>
        <taxon>Bacteroidota</taxon>
        <taxon>Cytophagia</taxon>
        <taxon>Cytophagales</taxon>
        <taxon>Flectobacillaceae</taxon>
        <taxon>Aquirufa</taxon>
    </lineage>
</organism>
<evidence type="ECO:0000313" key="3">
    <source>
        <dbReference type="Proteomes" id="UP000289455"/>
    </source>
</evidence>
<proteinExistence type="predicted"/>
<reference evidence="2 3" key="1">
    <citation type="submission" date="2019-01" db="EMBL/GenBank/DDBJ databases">
        <title>Cytophagaceae bacterium strain CAR-16.</title>
        <authorList>
            <person name="Chen W.-M."/>
        </authorList>
    </citation>
    <scope>NUCLEOTIDE SEQUENCE [LARGE SCALE GENOMIC DNA]</scope>
    <source>
        <strain evidence="2 3">CAR-16</strain>
    </source>
</reference>
<feature type="domain" description="DUF218" evidence="1">
    <location>
        <begin position="7"/>
        <end position="122"/>
    </location>
</feature>
<dbReference type="EMBL" id="SDHY01000001">
    <property type="protein sequence ID" value="RXK52152.1"/>
    <property type="molecule type" value="Genomic_DNA"/>
</dbReference>
<dbReference type="Pfam" id="PF02698">
    <property type="entry name" value="DUF218"/>
    <property type="match status" value="1"/>
</dbReference>
<dbReference type="OrthoDB" id="9782395at2"/>
<dbReference type="AlphaFoldDB" id="A0A4V1M5P7"/>
<gene>
    <name evidence="2" type="ORF">ESB04_00415</name>
</gene>
<dbReference type="PANTHER" id="PTHR30336:SF20">
    <property type="entry name" value="DUF218 DOMAIN-CONTAINING PROTEIN"/>
    <property type="match status" value="1"/>
</dbReference>
<dbReference type="CDD" id="cd06259">
    <property type="entry name" value="YdcF-like"/>
    <property type="match status" value="1"/>
</dbReference>
<name>A0A4V1M5P7_9BACT</name>
<evidence type="ECO:0000313" key="2">
    <source>
        <dbReference type="EMBL" id="RXK52152.1"/>
    </source>
</evidence>
<comment type="caution">
    <text evidence="2">The sequence shown here is derived from an EMBL/GenBank/DDBJ whole genome shotgun (WGS) entry which is preliminary data.</text>
</comment>
<dbReference type="RefSeq" id="WP_129025127.1">
    <property type="nucleotide sequence ID" value="NZ_SDHY01000001.1"/>
</dbReference>